<dbReference type="PROSITE" id="PS50011">
    <property type="entry name" value="PROTEIN_KINASE_DOM"/>
    <property type="match status" value="1"/>
</dbReference>
<dbReference type="GO" id="GO:0050321">
    <property type="term" value="F:tau-protein kinase activity"/>
    <property type="evidence" value="ECO:0007669"/>
    <property type="project" value="TreeGrafter"/>
</dbReference>
<dbReference type="GO" id="GO:0035556">
    <property type="term" value="P:intracellular signal transduction"/>
    <property type="evidence" value="ECO:0007669"/>
    <property type="project" value="TreeGrafter"/>
</dbReference>
<keyword evidence="9" id="KW-1185">Reference proteome</keyword>
<dbReference type="GO" id="GO:0005524">
    <property type="term" value="F:ATP binding"/>
    <property type="evidence" value="ECO:0007669"/>
    <property type="project" value="UniProtKB-UniRule"/>
</dbReference>
<dbReference type="GO" id="GO:0000226">
    <property type="term" value="P:microtubule cytoskeleton organization"/>
    <property type="evidence" value="ECO:0007669"/>
    <property type="project" value="TreeGrafter"/>
</dbReference>
<dbReference type="FunFam" id="1.10.510.10:FF:000658">
    <property type="entry name" value="Protein CBG12184"/>
    <property type="match status" value="1"/>
</dbReference>
<comment type="similarity">
    <text evidence="7">Belongs to the protein kinase superfamily.</text>
</comment>
<evidence type="ECO:0000259" key="8">
    <source>
        <dbReference type="PROSITE" id="PS50011"/>
    </source>
</evidence>
<evidence type="ECO:0000313" key="10">
    <source>
        <dbReference type="WBParaSite" id="PSU_v2.g4334.t1"/>
    </source>
</evidence>
<dbReference type="AlphaFoldDB" id="A0A914YW35"/>
<evidence type="ECO:0000256" key="6">
    <source>
        <dbReference type="PROSITE-ProRule" id="PRU10141"/>
    </source>
</evidence>
<organism evidence="9 10">
    <name type="scientific">Panagrolaimus superbus</name>
    <dbReference type="NCBI Taxonomy" id="310955"/>
    <lineage>
        <taxon>Eukaryota</taxon>
        <taxon>Metazoa</taxon>
        <taxon>Ecdysozoa</taxon>
        <taxon>Nematoda</taxon>
        <taxon>Chromadorea</taxon>
        <taxon>Rhabditida</taxon>
        <taxon>Tylenchina</taxon>
        <taxon>Panagrolaimomorpha</taxon>
        <taxon>Panagrolaimoidea</taxon>
        <taxon>Panagrolaimidae</taxon>
        <taxon>Panagrolaimus</taxon>
    </lineage>
</organism>
<dbReference type="InterPro" id="IPR000719">
    <property type="entry name" value="Prot_kinase_dom"/>
</dbReference>
<dbReference type="SMART" id="SM00220">
    <property type="entry name" value="S_TKc"/>
    <property type="match status" value="1"/>
</dbReference>
<evidence type="ECO:0000256" key="7">
    <source>
        <dbReference type="RuleBase" id="RU000304"/>
    </source>
</evidence>
<proteinExistence type="inferred from homology"/>
<dbReference type="SUPFAM" id="SSF56112">
    <property type="entry name" value="Protein kinase-like (PK-like)"/>
    <property type="match status" value="1"/>
</dbReference>
<name>A0A914YW35_9BILA</name>
<evidence type="ECO:0000256" key="1">
    <source>
        <dbReference type="ARBA" id="ARBA00022527"/>
    </source>
</evidence>
<dbReference type="InterPro" id="IPR011009">
    <property type="entry name" value="Kinase-like_dom_sf"/>
</dbReference>
<dbReference type="PANTHER" id="PTHR24346:SF82">
    <property type="entry name" value="KP78A-RELATED"/>
    <property type="match status" value="1"/>
</dbReference>
<reference evidence="10" key="1">
    <citation type="submission" date="2022-11" db="UniProtKB">
        <authorList>
            <consortium name="WormBaseParasite"/>
        </authorList>
    </citation>
    <scope>IDENTIFICATION</scope>
</reference>
<evidence type="ECO:0000313" key="9">
    <source>
        <dbReference type="Proteomes" id="UP000887577"/>
    </source>
</evidence>
<feature type="binding site" evidence="6">
    <location>
        <position position="60"/>
    </location>
    <ligand>
        <name>ATP</name>
        <dbReference type="ChEBI" id="CHEBI:30616"/>
    </ligand>
</feature>
<protein>
    <submittedName>
        <fullName evidence="10">Protein kinase domain-containing protein</fullName>
    </submittedName>
</protein>
<feature type="domain" description="Protein kinase" evidence="8">
    <location>
        <begin position="31"/>
        <end position="282"/>
    </location>
</feature>
<dbReference type="Pfam" id="PF00069">
    <property type="entry name" value="Pkinase"/>
    <property type="match status" value="1"/>
</dbReference>
<dbReference type="InterPro" id="IPR017441">
    <property type="entry name" value="Protein_kinase_ATP_BS"/>
</dbReference>
<dbReference type="PANTHER" id="PTHR24346">
    <property type="entry name" value="MAP/MICROTUBULE AFFINITY-REGULATING KINASE"/>
    <property type="match status" value="1"/>
</dbReference>
<dbReference type="WBParaSite" id="PSU_v2.g4334.t1">
    <property type="protein sequence ID" value="PSU_v2.g4334.t1"/>
    <property type="gene ID" value="PSU_v2.g4334"/>
</dbReference>
<keyword evidence="1 7" id="KW-0723">Serine/threonine-protein kinase</keyword>
<accession>A0A914YW35</accession>
<keyword evidence="5 6" id="KW-0067">ATP-binding</keyword>
<keyword evidence="3 6" id="KW-0547">Nucleotide-binding</keyword>
<dbReference type="InterPro" id="IPR008271">
    <property type="entry name" value="Ser/Thr_kinase_AS"/>
</dbReference>
<dbReference type="Proteomes" id="UP000887577">
    <property type="component" value="Unplaced"/>
</dbReference>
<dbReference type="Gene3D" id="1.10.510.10">
    <property type="entry name" value="Transferase(Phosphotransferase) domain 1"/>
    <property type="match status" value="1"/>
</dbReference>
<sequence length="316" mass="36482">MTFPDPQNLIHPTESIASINVREKLSSNSINLQNKILGAGSYSKVRIGHHQGMGKYVAVKQIDLRQENEYIRRFMPRELKIIEKLKHPNIVEVYQLIRTTNYVCMIQELAAHGDMLKLIKAKKRLDEPESKFLFRQLVEGLKYLETLKIVHRDLKCENLLLDEYDNLKIADFGFARVLKDDEESYTFCGSRAYVAYEIMTSKAYRGNGVDIWGAGVVLYIMLNGVMPFDDKDIKSLIQHQQKQKIPFSRKVSKPAKDLILSMLHPTPTRRATLKSILASEWLDGTRYFMRGLVEEETTCSTASLISDTQLRRMYDE</sequence>
<evidence type="ECO:0000256" key="4">
    <source>
        <dbReference type="ARBA" id="ARBA00022777"/>
    </source>
</evidence>
<keyword evidence="4" id="KW-0418">Kinase</keyword>
<evidence type="ECO:0000256" key="2">
    <source>
        <dbReference type="ARBA" id="ARBA00022679"/>
    </source>
</evidence>
<evidence type="ECO:0000256" key="5">
    <source>
        <dbReference type="ARBA" id="ARBA00022840"/>
    </source>
</evidence>
<keyword evidence="2" id="KW-0808">Transferase</keyword>
<evidence type="ECO:0000256" key="3">
    <source>
        <dbReference type="ARBA" id="ARBA00022741"/>
    </source>
</evidence>
<dbReference type="PROSITE" id="PS00108">
    <property type="entry name" value="PROTEIN_KINASE_ST"/>
    <property type="match status" value="1"/>
</dbReference>
<dbReference type="GO" id="GO:0005737">
    <property type="term" value="C:cytoplasm"/>
    <property type="evidence" value="ECO:0007669"/>
    <property type="project" value="TreeGrafter"/>
</dbReference>
<dbReference type="PROSITE" id="PS00107">
    <property type="entry name" value="PROTEIN_KINASE_ATP"/>
    <property type="match status" value="1"/>
</dbReference>